<reference evidence="3 4" key="1">
    <citation type="journal article" date="2023" name="Commun. Biol.">
        <title>Genome analysis of Parmales, the sister group of diatoms, reveals the evolutionary specialization of diatoms from phago-mixotrophs to photoautotrophs.</title>
        <authorList>
            <person name="Ban H."/>
            <person name="Sato S."/>
            <person name="Yoshikawa S."/>
            <person name="Yamada K."/>
            <person name="Nakamura Y."/>
            <person name="Ichinomiya M."/>
            <person name="Sato N."/>
            <person name="Blanc-Mathieu R."/>
            <person name="Endo H."/>
            <person name="Kuwata A."/>
            <person name="Ogata H."/>
        </authorList>
    </citation>
    <scope>NUCLEOTIDE SEQUENCE [LARGE SCALE GENOMIC DNA]</scope>
</reference>
<accession>A0ABQ6N5J0</accession>
<evidence type="ECO:0000256" key="1">
    <source>
        <dbReference type="SAM" id="Coils"/>
    </source>
</evidence>
<keyword evidence="1" id="KW-0175">Coiled coil</keyword>
<keyword evidence="4" id="KW-1185">Reference proteome</keyword>
<proteinExistence type="predicted"/>
<dbReference type="EMBL" id="BRYB01000983">
    <property type="protein sequence ID" value="GMI41195.1"/>
    <property type="molecule type" value="Genomic_DNA"/>
</dbReference>
<organism evidence="3 4">
    <name type="scientific">Tetraparma gracilis</name>
    <dbReference type="NCBI Taxonomy" id="2962635"/>
    <lineage>
        <taxon>Eukaryota</taxon>
        <taxon>Sar</taxon>
        <taxon>Stramenopiles</taxon>
        <taxon>Ochrophyta</taxon>
        <taxon>Bolidophyceae</taxon>
        <taxon>Parmales</taxon>
        <taxon>Triparmaceae</taxon>
        <taxon>Tetraparma</taxon>
    </lineage>
</organism>
<evidence type="ECO:0000313" key="3">
    <source>
        <dbReference type="EMBL" id="GMI41195.1"/>
    </source>
</evidence>
<dbReference type="Proteomes" id="UP001165060">
    <property type="component" value="Unassembled WGS sequence"/>
</dbReference>
<protein>
    <submittedName>
        <fullName evidence="3">Uncharacterized protein</fullName>
    </submittedName>
</protein>
<gene>
    <name evidence="3" type="ORF">TeGR_g4945</name>
</gene>
<feature type="compositionally biased region" description="Polar residues" evidence="2">
    <location>
        <begin position="9"/>
        <end position="19"/>
    </location>
</feature>
<feature type="coiled-coil region" evidence="1">
    <location>
        <begin position="222"/>
        <end position="278"/>
    </location>
</feature>
<name>A0ABQ6N5J0_9STRA</name>
<sequence>MAEEGERVSTASTDSSPGRRSSAAEIDTSTVRAARRKSMENEAGMLRAAKESVLLDVKKEIREQLKSKSGEWWDHFNTIGTTQLLEEKAASLASKLDAHRKAEEQAATDASRVKDETEKLVAAGLDSLNAALKSAAEVTLSNNKQVEQVVQLFQGHMEETKKMLGKGLSPNSITDTDIKLLGPRLKAISDAFIKNTGDRDKAIEKAELAFQSKVEEMGAAFEKEKTAQASKYEAKLEMLEKSVVEERERAATDLEKERAQHTEQMKEMEEAMEGKMKTALESYMKNEEAFKLKQQTILSALKKSVSMEQDDHMQRSLDSMEKGAKDAIIRQRKEADAEKRAAETATKKFDKMVEDIRAKWALEEEKRNASLEGRVRAECSIEVKGLKAELAVANKTAQEVQAKFAQLFEKASDDHHDGLKAFAEKSRKTYDERLVGLTTKMEKHFNMYEKQLLEADKDLTTQTMAFEERLHAMKLACNEWKDDYQNQMDTKHAEAVTSLENKYVVEVDKLLDRIAELQKQVRDERKIAPESSRARMDGILSSVIKMRKALDLNSNELISLLMKLLQHAEFCPRLLETYSQLELKLTDQLPIKRMVTRREFVKYRLEVIKRFGANAQTTGGGSAEELEDELRNLDSTMVKTLNKYEGDHNLPFIYEGRIYREVLEEEKAQRIISVSM</sequence>
<evidence type="ECO:0000256" key="2">
    <source>
        <dbReference type="SAM" id="MobiDB-lite"/>
    </source>
</evidence>
<feature type="coiled-coil region" evidence="1">
    <location>
        <begin position="500"/>
        <end position="527"/>
    </location>
</feature>
<evidence type="ECO:0000313" key="4">
    <source>
        <dbReference type="Proteomes" id="UP001165060"/>
    </source>
</evidence>
<comment type="caution">
    <text evidence="3">The sequence shown here is derived from an EMBL/GenBank/DDBJ whole genome shotgun (WGS) entry which is preliminary data.</text>
</comment>
<feature type="region of interest" description="Disordered" evidence="2">
    <location>
        <begin position="1"/>
        <end position="42"/>
    </location>
</feature>